<proteinExistence type="predicted"/>
<dbReference type="AlphaFoldDB" id="A0A9N8VEL8"/>
<keyword evidence="2" id="KW-0812">Transmembrane</keyword>
<feature type="transmembrane region" description="Helical" evidence="2">
    <location>
        <begin position="73"/>
        <end position="95"/>
    </location>
</feature>
<evidence type="ECO:0000313" key="4">
    <source>
        <dbReference type="Proteomes" id="UP000789405"/>
    </source>
</evidence>
<keyword evidence="4" id="KW-1185">Reference proteome</keyword>
<gene>
    <name evidence="3" type="ORF">DERYTH_LOCUS637</name>
</gene>
<reference evidence="3" key="1">
    <citation type="submission" date="2021-06" db="EMBL/GenBank/DDBJ databases">
        <authorList>
            <person name="Kallberg Y."/>
            <person name="Tangrot J."/>
            <person name="Rosling A."/>
        </authorList>
    </citation>
    <scope>NUCLEOTIDE SEQUENCE</scope>
    <source>
        <strain evidence="3">MA453B</strain>
    </source>
</reference>
<organism evidence="3 4">
    <name type="scientific">Dentiscutata erythropus</name>
    <dbReference type="NCBI Taxonomy" id="1348616"/>
    <lineage>
        <taxon>Eukaryota</taxon>
        <taxon>Fungi</taxon>
        <taxon>Fungi incertae sedis</taxon>
        <taxon>Mucoromycota</taxon>
        <taxon>Glomeromycotina</taxon>
        <taxon>Glomeromycetes</taxon>
        <taxon>Diversisporales</taxon>
        <taxon>Gigasporaceae</taxon>
        <taxon>Dentiscutata</taxon>
    </lineage>
</organism>
<protein>
    <submittedName>
        <fullName evidence="3">17877_t:CDS:1</fullName>
    </submittedName>
</protein>
<feature type="region of interest" description="Disordered" evidence="1">
    <location>
        <begin position="1"/>
        <end position="25"/>
    </location>
</feature>
<sequence length="142" mass="15313">MDSDITEAPANEGSAEAPANQDNVKPPVNQGNAVALANQDNARTPANHGKSKINHLRAILSVRKQLKFTADSIVTIVGMLTTIFINVIAIPDNLYLFLIASSLEFKFLLYIVLAVLLGIYLLSPAITVSWVVVRVSTSNLVL</sequence>
<name>A0A9N8VEL8_9GLOM</name>
<accession>A0A9N8VEL8</accession>
<dbReference type="EMBL" id="CAJVPY010000149">
    <property type="protein sequence ID" value="CAG8453413.1"/>
    <property type="molecule type" value="Genomic_DNA"/>
</dbReference>
<keyword evidence="2" id="KW-0472">Membrane</keyword>
<evidence type="ECO:0000256" key="1">
    <source>
        <dbReference type="SAM" id="MobiDB-lite"/>
    </source>
</evidence>
<feature type="transmembrane region" description="Helical" evidence="2">
    <location>
        <begin position="107"/>
        <end position="133"/>
    </location>
</feature>
<evidence type="ECO:0000256" key="2">
    <source>
        <dbReference type="SAM" id="Phobius"/>
    </source>
</evidence>
<comment type="caution">
    <text evidence="3">The sequence shown here is derived from an EMBL/GenBank/DDBJ whole genome shotgun (WGS) entry which is preliminary data.</text>
</comment>
<keyword evidence="2" id="KW-1133">Transmembrane helix</keyword>
<evidence type="ECO:0000313" key="3">
    <source>
        <dbReference type="EMBL" id="CAG8453413.1"/>
    </source>
</evidence>
<dbReference type="Proteomes" id="UP000789405">
    <property type="component" value="Unassembled WGS sequence"/>
</dbReference>